<dbReference type="PIRSF" id="PIRSF038156">
    <property type="entry name" value="RNA_pol_II_KELP"/>
    <property type="match status" value="1"/>
</dbReference>
<dbReference type="PROSITE" id="PS51998">
    <property type="entry name" value="DEK_C"/>
    <property type="match status" value="1"/>
</dbReference>
<feature type="non-terminal residue" evidence="9">
    <location>
        <position position="1"/>
    </location>
</feature>
<sequence>MEPELQSKIEETVLQILKSSNMDETTEYKIRQAASEQLGVDLSPPDRKRFVRTVVESYLSEQKPEPDVNEGKNDAVEEEEEEGEGDDDDDDGGHGKRKRGGGAKEYDDNGDLIICKLSARRRVTIQDFRGKTLVSIREFYSKDGKDLPSSKGISLTTEQWSSFKKNVPAIEKAIRKMESRALFRADVDLMVGKTMLFNRTTGSWFL</sequence>
<proteinExistence type="inferred from homology"/>
<evidence type="ECO:0000256" key="1">
    <source>
        <dbReference type="ARBA" id="ARBA00004123"/>
    </source>
</evidence>
<accession>A0A6A4L2A8</accession>
<dbReference type="InterPro" id="IPR003173">
    <property type="entry name" value="PC4_C"/>
</dbReference>
<dbReference type="InterPro" id="IPR014876">
    <property type="entry name" value="DEK_C"/>
</dbReference>
<feature type="compositionally biased region" description="Basic and acidic residues" evidence="7">
    <location>
        <begin position="62"/>
        <end position="75"/>
    </location>
</feature>
<keyword evidence="4" id="KW-0238">DNA-binding</keyword>
<protein>
    <recommendedName>
        <fullName evidence="8">DEK-C domain-containing protein</fullName>
    </recommendedName>
</protein>
<feature type="region of interest" description="Disordered" evidence="7">
    <location>
        <begin position="53"/>
        <end position="103"/>
    </location>
</feature>
<comment type="similarity">
    <text evidence="2">Belongs to the transcriptional coactivator PC4 family.</text>
</comment>
<evidence type="ECO:0000256" key="7">
    <source>
        <dbReference type="SAM" id="MobiDB-lite"/>
    </source>
</evidence>
<evidence type="ECO:0000313" key="9">
    <source>
        <dbReference type="EMBL" id="KAE9451865.1"/>
    </source>
</evidence>
<dbReference type="Pfam" id="PF08766">
    <property type="entry name" value="DEK_C"/>
    <property type="match status" value="1"/>
</dbReference>
<evidence type="ECO:0000256" key="6">
    <source>
        <dbReference type="ARBA" id="ARBA00023242"/>
    </source>
</evidence>
<evidence type="ECO:0000259" key="8">
    <source>
        <dbReference type="PROSITE" id="PS51998"/>
    </source>
</evidence>
<dbReference type="GO" id="GO:0060261">
    <property type="term" value="P:positive regulation of transcription initiation by RNA polymerase II"/>
    <property type="evidence" value="ECO:0007669"/>
    <property type="project" value="InterPro"/>
</dbReference>
<evidence type="ECO:0000256" key="4">
    <source>
        <dbReference type="ARBA" id="ARBA00023125"/>
    </source>
</evidence>
<dbReference type="Proteomes" id="UP000428333">
    <property type="component" value="Linkage Group LG09"/>
</dbReference>
<dbReference type="SUPFAM" id="SSF109715">
    <property type="entry name" value="DEK C-terminal domain"/>
    <property type="match status" value="1"/>
</dbReference>
<dbReference type="AlphaFoldDB" id="A0A6A4L2A8"/>
<dbReference type="GO" id="GO:0005634">
    <property type="term" value="C:nucleus"/>
    <property type="evidence" value="ECO:0007669"/>
    <property type="project" value="UniProtKB-SubCell"/>
</dbReference>
<dbReference type="InterPro" id="IPR045125">
    <property type="entry name" value="Sub1/Tcp4-like"/>
</dbReference>
<dbReference type="GO" id="GO:0003677">
    <property type="term" value="F:DNA binding"/>
    <property type="evidence" value="ECO:0007669"/>
    <property type="project" value="UniProtKB-KW"/>
</dbReference>
<evidence type="ECO:0000256" key="5">
    <source>
        <dbReference type="ARBA" id="ARBA00023163"/>
    </source>
</evidence>
<dbReference type="InterPro" id="IPR009044">
    <property type="entry name" value="ssDNA-bd_transcriptional_reg"/>
</dbReference>
<dbReference type="GO" id="GO:0003713">
    <property type="term" value="F:transcription coactivator activity"/>
    <property type="evidence" value="ECO:0007669"/>
    <property type="project" value="InterPro"/>
</dbReference>
<dbReference type="Gene3D" id="1.10.10.60">
    <property type="entry name" value="Homeodomain-like"/>
    <property type="match status" value="1"/>
</dbReference>
<feature type="compositionally biased region" description="Acidic residues" evidence="7">
    <location>
        <begin position="76"/>
        <end position="91"/>
    </location>
</feature>
<dbReference type="Gene3D" id="2.30.31.10">
    <property type="entry name" value="Transcriptional Coactivator Pc4, Chain A"/>
    <property type="match status" value="1"/>
</dbReference>
<name>A0A6A4L2A8_9ERIC</name>
<gene>
    <name evidence="9" type="ORF">C3L33_16237</name>
</gene>
<keyword evidence="3" id="KW-0805">Transcription regulation</keyword>
<evidence type="ECO:0000313" key="10">
    <source>
        <dbReference type="Proteomes" id="UP000428333"/>
    </source>
</evidence>
<dbReference type="Pfam" id="PF02229">
    <property type="entry name" value="PC4"/>
    <property type="match status" value="1"/>
</dbReference>
<reference evidence="9 10" key="1">
    <citation type="journal article" date="2019" name="Genome Biol. Evol.">
        <title>The Rhododendron genome and chromosomal organization provide insight into shared whole-genome duplications across the heath family (Ericaceae).</title>
        <authorList>
            <person name="Soza V.L."/>
            <person name="Lindsley D."/>
            <person name="Waalkes A."/>
            <person name="Ramage E."/>
            <person name="Patwardhan R.P."/>
            <person name="Burton J.N."/>
            <person name="Adey A."/>
            <person name="Kumar A."/>
            <person name="Qiu R."/>
            <person name="Shendure J."/>
            <person name="Hall B."/>
        </authorList>
    </citation>
    <scope>NUCLEOTIDE SEQUENCE [LARGE SCALE GENOMIC DNA]</scope>
    <source>
        <strain evidence="9">RSF 1966-606</strain>
    </source>
</reference>
<dbReference type="FunFam" id="2.30.31.10:FF:000004">
    <property type="entry name" value="RNA polymerase II transcriptional coactivator KELP"/>
    <property type="match status" value="1"/>
</dbReference>
<keyword evidence="10" id="KW-1185">Reference proteome</keyword>
<comment type="caution">
    <text evidence="9">The sequence shown here is derived from an EMBL/GenBank/DDBJ whole genome shotgun (WGS) entry which is preliminary data.</text>
</comment>
<keyword evidence="6" id="KW-0539">Nucleus</keyword>
<organism evidence="9 10">
    <name type="scientific">Rhododendron williamsianum</name>
    <dbReference type="NCBI Taxonomy" id="262921"/>
    <lineage>
        <taxon>Eukaryota</taxon>
        <taxon>Viridiplantae</taxon>
        <taxon>Streptophyta</taxon>
        <taxon>Embryophyta</taxon>
        <taxon>Tracheophyta</taxon>
        <taxon>Spermatophyta</taxon>
        <taxon>Magnoliopsida</taxon>
        <taxon>eudicotyledons</taxon>
        <taxon>Gunneridae</taxon>
        <taxon>Pentapetalae</taxon>
        <taxon>asterids</taxon>
        <taxon>Ericales</taxon>
        <taxon>Ericaceae</taxon>
        <taxon>Ericoideae</taxon>
        <taxon>Rhodoreae</taxon>
        <taxon>Rhododendron</taxon>
    </lineage>
</organism>
<comment type="subcellular location">
    <subcellularLocation>
        <location evidence="1">Nucleus</location>
    </subcellularLocation>
</comment>
<dbReference type="OrthoDB" id="2505440at2759"/>
<keyword evidence="5" id="KW-0804">Transcription</keyword>
<dbReference type="InterPro" id="IPR017415">
    <property type="entry name" value="KELP"/>
</dbReference>
<dbReference type="PANTHER" id="PTHR13215">
    <property type="entry name" value="RNA POLYMERASE II TRANSCRIPTIONAL COACTIVATOR"/>
    <property type="match status" value="1"/>
</dbReference>
<dbReference type="SUPFAM" id="SSF54447">
    <property type="entry name" value="ssDNA-binding transcriptional regulator domain"/>
    <property type="match status" value="1"/>
</dbReference>
<evidence type="ECO:0000256" key="3">
    <source>
        <dbReference type="ARBA" id="ARBA00023015"/>
    </source>
</evidence>
<feature type="domain" description="DEK-C" evidence="8">
    <location>
        <begin position="3"/>
        <end position="60"/>
    </location>
</feature>
<evidence type="ECO:0000256" key="2">
    <source>
        <dbReference type="ARBA" id="ARBA00009001"/>
    </source>
</evidence>
<dbReference type="EMBL" id="QEFC01002474">
    <property type="protein sequence ID" value="KAE9451865.1"/>
    <property type="molecule type" value="Genomic_DNA"/>
</dbReference>